<evidence type="ECO:0000313" key="3">
    <source>
        <dbReference type="Proteomes" id="UP000031057"/>
    </source>
</evidence>
<dbReference type="EMBL" id="JTDI01000004">
    <property type="protein sequence ID" value="KHK90761.1"/>
    <property type="molecule type" value="Genomic_DNA"/>
</dbReference>
<evidence type="ECO:0000313" key="2">
    <source>
        <dbReference type="EMBL" id="KHK90761.1"/>
    </source>
</evidence>
<accession>A0A0B1ZNB8</accession>
<gene>
    <name evidence="2" type="ORF">LK12_14835</name>
</gene>
<protein>
    <submittedName>
        <fullName evidence="2">ABC transporter</fullName>
    </submittedName>
</protein>
<dbReference type="STRING" id="1348853.LK12_14835"/>
<organism evidence="2 3">
    <name type="scientific">Novosphingobium malaysiense</name>
    <dbReference type="NCBI Taxonomy" id="1348853"/>
    <lineage>
        <taxon>Bacteria</taxon>
        <taxon>Pseudomonadati</taxon>
        <taxon>Pseudomonadota</taxon>
        <taxon>Alphaproteobacteria</taxon>
        <taxon>Sphingomonadales</taxon>
        <taxon>Sphingomonadaceae</taxon>
        <taxon>Novosphingobium</taxon>
    </lineage>
</organism>
<name>A0A0B1ZNB8_9SPHN</name>
<evidence type="ECO:0000259" key="1">
    <source>
        <dbReference type="Pfam" id="PF14258"/>
    </source>
</evidence>
<reference evidence="2 3" key="1">
    <citation type="submission" date="2014-10" db="EMBL/GenBank/DDBJ databases">
        <title>Genome sequence of Novosphingobium malaysiense MUSC 273(T).</title>
        <authorList>
            <person name="Lee L.-H."/>
        </authorList>
    </citation>
    <scope>NUCLEOTIDE SEQUENCE [LARGE SCALE GENOMIC DNA]</scope>
    <source>
        <strain evidence="2 3">MUSC 273</strain>
    </source>
</reference>
<proteinExistence type="predicted"/>
<dbReference type="Proteomes" id="UP000031057">
    <property type="component" value="Unassembled WGS sequence"/>
</dbReference>
<dbReference type="Pfam" id="PF14258">
    <property type="entry name" value="DUF4350"/>
    <property type="match status" value="1"/>
</dbReference>
<feature type="domain" description="DUF4350" evidence="1">
    <location>
        <begin position="82"/>
        <end position="233"/>
    </location>
</feature>
<dbReference type="InterPro" id="IPR025646">
    <property type="entry name" value="DUF4350"/>
</dbReference>
<sequence length="258" mass="26900">MLATLASLTLAACTQGSATASDEEAGHALGLYTSLPITWGESDDIGDLLSPDRPGHWALPVLKSAGDFVPLDSLADADGAMPLPQDAILVLAQPRPLSPQENVALDKWVAGGGHVLLLADPMLTSHSRFALGDPRRPQDIALLSPILARWGLELEFDDAQAPGEYAVSLSEGALPVNLPGRFRLLGKSGEAGARGKTGDIVGDCRLEAEGVLADCRSGKGHIVAVADAALLENPPDSAAVARRTVILEKLLQRTRSGT</sequence>
<dbReference type="AlphaFoldDB" id="A0A0B1ZNB8"/>
<comment type="caution">
    <text evidence="2">The sequence shown here is derived from an EMBL/GenBank/DDBJ whole genome shotgun (WGS) entry which is preliminary data.</text>
</comment>
<keyword evidence="3" id="KW-1185">Reference proteome</keyword>